<reference evidence="2" key="1">
    <citation type="submission" date="2016-10" db="EMBL/GenBank/DDBJ databases">
        <authorList>
            <person name="Varghese N."/>
            <person name="Submissions S."/>
        </authorList>
    </citation>
    <scope>NUCLEOTIDE SEQUENCE [LARGE SCALE GENOMIC DNA]</scope>
    <source>
        <strain evidence="2">Nm71</strain>
    </source>
</reference>
<dbReference type="AlphaFoldDB" id="A0A1I0E7Y3"/>
<gene>
    <name evidence="1" type="ORF">SAMN05216326_12555</name>
</gene>
<protein>
    <submittedName>
        <fullName evidence="1">Uncharacterized protein</fullName>
    </submittedName>
</protein>
<proteinExistence type="predicted"/>
<accession>A0A1I0E7Y3</accession>
<organism evidence="1 2">
    <name type="scientific">Nitrosomonas marina</name>
    <dbReference type="NCBI Taxonomy" id="917"/>
    <lineage>
        <taxon>Bacteria</taxon>
        <taxon>Pseudomonadati</taxon>
        <taxon>Pseudomonadota</taxon>
        <taxon>Betaproteobacteria</taxon>
        <taxon>Nitrosomonadales</taxon>
        <taxon>Nitrosomonadaceae</taxon>
        <taxon>Nitrosomonas</taxon>
    </lineage>
</organism>
<keyword evidence="2" id="KW-1185">Reference proteome</keyword>
<evidence type="ECO:0000313" key="1">
    <source>
        <dbReference type="EMBL" id="SET41180.1"/>
    </source>
</evidence>
<dbReference type="Proteomes" id="UP000199345">
    <property type="component" value="Unassembled WGS sequence"/>
</dbReference>
<dbReference type="RefSeq" id="WP_090659959.1">
    <property type="nucleotide sequence ID" value="NZ_FOIA01000025.1"/>
</dbReference>
<dbReference type="EMBL" id="FOIA01000025">
    <property type="protein sequence ID" value="SET41180.1"/>
    <property type="molecule type" value="Genomic_DNA"/>
</dbReference>
<sequence length="129" mass="14893">MGKNYYLHLDKKGDEDISQAFDPVHIGKSSVGWYFSLHIYPHREIHDLDDWERLFNKDIVTIRDEYGNKTLPGDMMNIITVRCFGGKHTESNLEVAEVGINNLLRYRIDGDRCIGHGTGTWDLFVSDFS</sequence>
<evidence type="ECO:0000313" key="2">
    <source>
        <dbReference type="Proteomes" id="UP000199345"/>
    </source>
</evidence>
<dbReference type="OrthoDB" id="8455752at2"/>
<name>A0A1I0E7Y3_9PROT</name>